<gene>
    <name evidence="1" type="ORF">SAMN04488036_101231</name>
</gene>
<dbReference type="RefSeq" id="WP_093319241.1">
    <property type="nucleotide sequence ID" value="NZ_FOSZ01000001.1"/>
</dbReference>
<dbReference type="AlphaFoldDB" id="A0A1I4AAC2"/>
<evidence type="ECO:0000313" key="1">
    <source>
        <dbReference type="EMBL" id="SFK52911.1"/>
    </source>
</evidence>
<dbReference type="EMBL" id="FOSZ01000001">
    <property type="protein sequence ID" value="SFK52911.1"/>
    <property type="molecule type" value="Genomic_DNA"/>
</dbReference>
<accession>A0A1I4AAC2</accession>
<organism evidence="1 2">
    <name type="scientific">Shimia haliotis</name>
    <dbReference type="NCBI Taxonomy" id="1280847"/>
    <lineage>
        <taxon>Bacteria</taxon>
        <taxon>Pseudomonadati</taxon>
        <taxon>Pseudomonadota</taxon>
        <taxon>Alphaproteobacteria</taxon>
        <taxon>Rhodobacterales</taxon>
        <taxon>Roseobacteraceae</taxon>
    </lineage>
</organism>
<dbReference type="OrthoDB" id="7839213at2"/>
<dbReference type="Proteomes" id="UP000198851">
    <property type="component" value="Unassembled WGS sequence"/>
</dbReference>
<dbReference type="STRING" id="1280847.SAMN04488036_101231"/>
<sequence>MLGFEYFCKREALVAVVATGVAFGAGVALAEGPQYGCYMRDYSEAHLAKHPTQIVDWMTLWVYEDENRDTMANMTVGFARQGHVRGTVFAGETVSQSLVCFDMDGVPGCGVECDGGYFTVARDQADSMTIETRHLLVGDTDGCGGAVDLAEVEGQAVRYRLNRVDSGQCVSGEDSAGLVGDEMSDEGES</sequence>
<name>A0A1I4AAC2_9RHOB</name>
<proteinExistence type="predicted"/>
<keyword evidence="2" id="KW-1185">Reference proteome</keyword>
<evidence type="ECO:0000313" key="2">
    <source>
        <dbReference type="Proteomes" id="UP000198851"/>
    </source>
</evidence>
<reference evidence="2" key="1">
    <citation type="submission" date="2016-10" db="EMBL/GenBank/DDBJ databases">
        <authorList>
            <person name="Varghese N."/>
            <person name="Submissions S."/>
        </authorList>
    </citation>
    <scope>NUCLEOTIDE SEQUENCE [LARGE SCALE GENOMIC DNA]</scope>
    <source>
        <strain evidence="2">DSM 28453</strain>
    </source>
</reference>
<protein>
    <submittedName>
        <fullName evidence="1">Uncharacterized protein</fullName>
    </submittedName>
</protein>